<evidence type="ECO:0000313" key="3">
    <source>
        <dbReference type="EMBL" id="KAL2468771.1"/>
    </source>
</evidence>
<organism evidence="3 4">
    <name type="scientific">Forsythia ovata</name>
    <dbReference type="NCBI Taxonomy" id="205694"/>
    <lineage>
        <taxon>Eukaryota</taxon>
        <taxon>Viridiplantae</taxon>
        <taxon>Streptophyta</taxon>
        <taxon>Embryophyta</taxon>
        <taxon>Tracheophyta</taxon>
        <taxon>Spermatophyta</taxon>
        <taxon>Magnoliopsida</taxon>
        <taxon>eudicotyledons</taxon>
        <taxon>Gunneridae</taxon>
        <taxon>Pentapetalae</taxon>
        <taxon>asterids</taxon>
        <taxon>lamiids</taxon>
        <taxon>Lamiales</taxon>
        <taxon>Oleaceae</taxon>
        <taxon>Forsythieae</taxon>
        <taxon>Forsythia</taxon>
    </lineage>
</organism>
<name>A0ABD1PXV3_9LAMI</name>
<dbReference type="PANTHER" id="PTHR31071">
    <property type="entry name" value="GB|AAF24581.1"/>
    <property type="match status" value="1"/>
</dbReference>
<proteinExistence type="predicted"/>
<feature type="region of interest" description="Disordered" evidence="2">
    <location>
        <begin position="161"/>
        <end position="183"/>
    </location>
</feature>
<evidence type="ECO:0000313" key="4">
    <source>
        <dbReference type="Proteomes" id="UP001604277"/>
    </source>
</evidence>
<protein>
    <submittedName>
        <fullName evidence="3">Uncharacterized protein</fullName>
    </submittedName>
</protein>
<reference evidence="4" key="1">
    <citation type="submission" date="2024-07" db="EMBL/GenBank/DDBJ databases">
        <title>Two chromosome-level genome assemblies of Korean endemic species Abeliophyllum distichum and Forsythia ovata (Oleaceae).</title>
        <authorList>
            <person name="Jang H."/>
        </authorList>
    </citation>
    <scope>NUCLEOTIDE SEQUENCE [LARGE SCALE GENOMIC DNA]</scope>
</reference>
<feature type="coiled-coil region" evidence="1">
    <location>
        <begin position="213"/>
        <end position="251"/>
    </location>
</feature>
<comment type="caution">
    <text evidence="3">The sequence shown here is derived from an EMBL/GenBank/DDBJ whole genome shotgun (WGS) entry which is preliminary data.</text>
</comment>
<gene>
    <name evidence="3" type="ORF">Fot_50347</name>
</gene>
<dbReference type="AlphaFoldDB" id="A0ABD1PXV3"/>
<accession>A0ABD1PXV3</accession>
<evidence type="ECO:0000256" key="1">
    <source>
        <dbReference type="SAM" id="Coils"/>
    </source>
</evidence>
<keyword evidence="1" id="KW-0175">Coiled coil</keyword>
<dbReference type="Proteomes" id="UP001604277">
    <property type="component" value="Unassembled WGS sequence"/>
</dbReference>
<feature type="compositionally biased region" description="Basic and acidic residues" evidence="2">
    <location>
        <begin position="102"/>
        <end position="115"/>
    </location>
</feature>
<dbReference type="PANTHER" id="PTHR31071:SF9">
    <property type="entry name" value="INTRACELLULAR PROTEIN TRANSPORT PROTEIN USO1-RELATED"/>
    <property type="match status" value="1"/>
</dbReference>
<dbReference type="InterPro" id="IPR043424">
    <property type="entry name" value="BLT-like"/>
</dbReference>
<evidence type="ECO:0000256" key="2">
    <source>
        <dbReference type="SAM" id="MobiDB-lite"/>
    </source>
</evidence>
<feature type="region of interest" description="Disordered" evidence="2">
    <location>
        <begin position="102"/>
        <end position="127"/>
    </location>
</feature>
<dbReference type="EMBL" id="JBFOLJ010000016">
    <property type="protein sequence ID" value="KAL2468771.1"/>
    <property type="molecule type" value="Genomic_DNA"/>
</dbReference>
<keyword evidence="4" id="KW-1185">Reference proteome</keyword>
<sequence length="626" mass="71569">MEKEGKVKERERKSREEFVVKKLRGGNLVGKREGNCTPSPSWKFGLIQPDGSLVQDFNFPPNTTLSARKLGANLWEVQPHLNLKMNKNGPKLNHHKIEEFKVSKKLSDEPPDRSPEQATGGSGLRKRVSTLTIQHNQRYKRVGHVQMPASPASYCSSMEMAPYRPPRSPNSSVDSKGKVGESSYSLRTSTELLKVLNRIWKLEEKHALNMSLIKTLKKELDHSNVQIKDLLQEKKRDQQEIAELMKEITEDKVSRKYKEQHKLKGAFQAIGHELEDERKLRKHSENLHYKLSRELSDMKSLFSNALNELKQEREVRILLEDLCDEFAKGIRDYEQEIRLLRQKSRDNQIGRAGNDKLILHISESWLDERLQMKLADARDVVEKPSVLDKLKFEIETFLQAKQSGNSEINDLLSSRKPRESYLCRNSSESKLNKVVSLKQGNVGAKQQAEIVLDSRLKETEKSKQIKKMAVSREIKGSDLSSLQVQSEQQVFCDHHPVNEEPAKENPVEMNNLEKPEIREAGNELNLQNNLTRNPSLKSEGKKFHNGNNYIESSFDPSTFTGPSSPVLKWTSDVKAANPEMSESSSRWPRNFRPNTLQAKLLEARLEGQRPCARVSKGLSQVDQTTT</sequence>